<dbReference type="InterPro" id="IPR029035">
    <property type="entry name" value="DHS-like_NAD/FAD-binding_dom"/>
</dbReference>
<dbReference type="InterPro" id="IPR036982">
    <property type="entry name" value="Deoxyhypusine_synthase_sf"/>
</dbReference>
<dbReference type="Gene3D" id="3.40.910.10">
    <property type="entry name" value="Deoxyhypusine synthase"/>
    <property type="match status" value="1"/>
</dbReference>
<dbReference type="SUPFAM" id="SSF52467">
    <property type="entry name" value="DHS-like NAD/FAD-binding domain"/>
    <property type="match status" value="1"/>
</dbReference>
<dbReference type="EMBL" id="KZ999532">
    <property type="protein sequence ID" value="RKO84980.1"/>
    <property type="molecule type" value="Genomic_DNA"/>
</dbReference>
<sequence>MNPCKTPAQQSTSQEGVLSWGQISLTANPVKVYAEAAIAFPVIVAQTFMKAKVERDRETEAKSRNAPLAGAPLIGIRCKTTTANGSRG</sequence>
<gene>
    <name evidence="2" type="ORF">BDK51DRAFT_48460</name>
</gene>
<dbReference type="AlphaFoldDB" id="A0A4P9W2Z4"/>
<comment type="similarity">
    <text evidence="1">Belongs to the deoxyhypusine synthase family.</text>
</comment>
<protein>
    <submittedName>
        <fullName evidence="2">Uncharacterized protein</fullName>
    </submittedName>
</protein>
<dbReference type="InterPro" id="IPR002773">
    <property type="entry name" value="Deoxyhypusine_synthase"/>
</dbReference>
<dbReference type="OrthoDB" id="294378at2759"/>
<accession>A0A4P9W2Z4</accession>
<proteinExistence type="inferred from homology"/>
<dbReference type="Proteomes" id="UP000269721">
    <property type="component" value="Unassembled WGS sequence"/>
</dbReference>
<evidence type="ECO:0000313" key="3">
    <source>
        <dbReference type="Proteomes" id="UP000269721"/>
    </source>
</evidence>
<evidence type="ECO:0000313" key="2">
    <source>
        <dbReference type="EMBL" id="RKO84980.1"/>
    </source>
</evidence>
<organism evidence="2 3">
    <name type="scientific">Blyttiomyces helicus</name>
    <dbReference type="NCBI Taxonomy" id="388810"/>
    <lineage>
        <taxon>Eukaryota</taxon>
        <taxon>Fungi</taxon>
        <taxon>Fungi incertae sedis</taxon>
        <taxon>Chytridiomycota</taxon>
        <taxon>Chytridiomycota incertae sedis</taxon>
        <taxon>Chytridiomycetes</taxon>
        <taxon>Chytridiomycetes incertae sedis</taxon>
        <taxon>Blyttiomyces</taxon>
    </lineage>
</organism>
<keyword evidence="3" id="KW-1185">Reference proteome</keyword>
<evidence type="ECO:0000256" key="1">
    <source>
        <dbReference type="ARBA" id="ARBA00009892"/>
    </source>
</evidence>
<name>A0A4P9W2Z4_9FUNG</name>
<dbReference type="Pfam" id="PF01916">
    <property type="entry name" value="DS"/>
    <property type="match status" value="1"/>
</dbReference>
<reference evidence="3" key="1">
    <citation type="journal article" date="2018" name="Nat. Microbiol.">
        <title>Leveraging single-cell genomics to expand the fungal tree of life.</title>
        <authorList>
            <person name="Ahrendt S.R."/>
            <person name="Quandt C.A."/>
            <person name="Ciobanu D."/>
            <person name="Clum A."/>
            <person name="Salamov A."/>
            <person name="Andreopoulos B."/>
            <person name="Cheng J.F."/>
            <person name="Woyke T."/>
            <person name="Pelin A."/>
            <person name="Henrissat B."/>
            <person name="Reynolds N.K."/>
            <person name="Benny G.L."/>
            <person name="Smith M.E."/>
            <person name="James T.Y."/>
            <person name="Grigoriev I.V."/>
        </authorList>
    </citation>
    <scope>NUCLEOTIDE SEQUENCE [LARGE SCALE GENOMIC DNA]</scope>
</reference>